<reference evidence="7 8" key="1">
    <citation type="submission" date="2017-08" db="EMBL/GenBank/DDBJ databases">
        <title>Infants hospitalized years apart are colonized by the same room-sourced microbial strains.</title>
        <authorList>
            <person name="Brooks B."/>
            <person name="Olm M.R."/>
            <person name="Firek B.A."/>
            <person name="Baker R."/>
            <person name="Thomas B.C."/>
            <person name="Morowitz M.J."/>
            <person name="Banfield J.F."/>
        </authorList>
    </citation>
    <scope>NUCLEOTIDE SEQUENCE [LARGE SCALE GENOMIC DNA]</scope>
    <source>
        <strain evidence="7">S2_018_000_R2_104</strain>
    </source>
</reference>
<evidence type="ECO:0000256" key="3">
    <source>
        <dbReference type="ARBA" id="ARBA00023139"/>
    </source>
</evidence>
<dbReference type="PROSITE" id="PS51257">
    <property type="entry name" value="PROKAR_LIPOPROTEIN"/>
    <property type="match status" value="1"/>
</dbReference>
<gene>
    <name evidence="7" type="ORF">DI626_00180</name>
</gene>
<dbReference type="EMBL" id="QFNK01000001">
    <property type="protein sequence ID" value="PZO89116.1"/>
    <property type="molecule type" value="Genomic_DNA"/>
</dbReference>
<evidence type="ECO:0000259" key="6">
    <source>
        <dbReference type="Pfam" id="PF09864"/>
    </source>
</evidence>
<dbReference type="Pfam" id="PF09864">
    <property type="entry name" value="MliC"/>
    <property type="match status" value="1"/>
</dbReference>
<protein>
    <recommendedName>
        <fullName evidence="6">C-type lysozyme inhibitor domain-containing protein</fullName>
    </recommendedName>
</protein>
<evidence type="ECO:0000313" key="8">
    <source>
        <dbReference type="Proteomes" id="UP000249557"/>
    </source>
</evidence>
<dbReference type="AlphaFoldDB" id="A0A2W5A6U9"/>
<feature type="signal peptide" evidence="5">
    <location>
        <begin position="1"/>
        <end position="18"/>
    </location>
</feature>
<organism evidence="7 8">
    <name type="scientific">Micavibrio aeruginosavorus</name>
    <dbReference type="NCBI Taxonomy" id="349221"/>
    <lineage>
        <taxon>Bacteria</taxon>
        <taxon>Pseudomonadati</taxon>
        <taxon>Bdellovibrionota</taxon>
        <taxon>Bdellovibrionia</taxon>
        <taxon>Bdellovibrionales</taxon>
        <taxon>Pseudobdellovibrionaceae</taxon>
        <taxon>Micavibrio</taxon>
    </lineage>
</organism>
<keyword evidence="1 5" id="KW-0732">Signal</keyword>
<sequence>MSRIAACLLIALTLASCASPPKKRPVVTPRPLSCGGQPAQITFYSPDEAKLTYAGKSYALERQVSASGAQYGNSTVTFWNKGIDATLTFGKAVIPCTYVPKKGL</sequence>
<evidence type="ECO:0000256" key="1">
    <source>
        <dbReference type="ARBA" id="ARBA00022729"/>
    </source>
</evidence>
<evidence type="ECO:0000256" key="4">
    <source>
        <dbReference type="ARBA" id="ARBA00023288"/>
    </source>
</evidence>
<evidence type="ECO:0000313" key="7">
    <source>
        <dbReference type="EMBL" id="PZO89116.1"/>
    </source>
</evidence>
<dbReference type="InterPro" id="IPR036328">
    <property type="entry name" value="MliC_sf"/>
</dbReference>
<keyword evidence="2" id="KW-0472">Membrane</keyword>
<accession>A0A2W5A6U9</accession>
<feature type="domain" description="C-type lysozyme inhibitor" evidence="6">
    <location>
        <begin position="34"/>
        <end position="92"/>
    </location>
</feature>
<evidence type="ECO:0000256" key="5">
    <source>
        <dbReference type="SAM" id="SignalP"/>
    </source>
</evidence>
<comment type="caution">
    <text evidence="7">The sequence shown here is derived from an EMBL/GenBank/DDBJ whole genome shotgun (WGS) entry which is preliminary data.</text>
</comment>
<feature type="chain" id="PRO_5015920642" description="C-type lysozyme inhibitor domain-containing protein" evidence="5">
    <location>
        <begin position="19"/>
        <end position="104"/>
    </location>
</feature>
<evidence type="ECO:0000256" key="2">
    <source>
        <dbReference type="ARBA" id="ARBA00023136"/>
    </source>
</evidence>
<dbReference type="Gene3D" id="2.40.128.200">
    <property type="match status" value="1"/>
</dbReference>
<dbReference type="SUPFAM" id="SSF141488">
    <property type="entry name" value="YdhA-like"/>
    <property type="match status" value="1"/>
</dbReference>
<name>A0A2W5A6U9_9BACT</name>
<dbReference type="Proteomes" id="UP000249557">
    <property type="component" value="Unassembled WGS sequence"/>
</dbReference>
<keyword evidence="3" id="KW-0564">Palmitate</keyword>
<dbReference type="InterPro" id="IPR018660">
    <property type="entry name" value="MliC"/>
</dbReference>
<proteinExistence type="predicted"/>
<keyword evidence="4" id="KW-0449">Lipoprotein</keyword>